<evidence type="ECO:0000256" key="1">
    <source>
        <dbReference type="ARBA" id="ARBA00001933"/>
    </source>
</evidence>
<keyword evidence="4 6" id="KW-0663">Pyridoxal phosphate</keyword>
<dbReference type="EMBL" id="BMDQ01000001">
    <property type="protein sequence ID" value="GGI56759.1"/>
    <property type="molecule type" value="Genomic_DNA"/>
</dbReference>
<evidence type="ECO:0000256" key="6">
    <source>
        <dbReference type="RuleBase" id="RU000382"/>
    </source>
</evidence>
<dbReference type="InterPro" id="IPR015421">
    <property type="entry name" value="PyrdxlP-dep_Trfase_major"/>
</dbReference>
<evidence type="ECO:0000256" key="5">
    <source>
        <dbReference type="ARBA" id="ARBA00023239"/>
    </source>
</evidence>
<gene>
    <name evidence="7" type="ORF">GCM10011444_10680</name>
</gene>
<reference evidence="8" key="1">
    <citation type="journal article" date="2019" name="Int. J. Syst. Evol. Microbiol.">
        <title>The Global Catalogue of Microorganisms (GCM) 10K type strain sequencing project: providing services to taxonomists for standard genome sequencing and annotation.</title>
        <authorList>
            <consortium name="The Broad Institute Genomics Platform"/>
            <consortium name="The Broad Institute Genome Sequencing Center for Infectious Disease"/>
            <person name="Wu L."/>
            <person name="Ma J."/>
        </authorList>
    </citation>
    <scope>NUCLEOTIDE SEQUENCE [LARGE SCALE GENOMIC DNA]</scope>
    <source>
        <strain evidence="8">CCM 8681</strain>
    </source>
</reference>
<evidence type="ECO:0000313" key="7">
    <source>
        <dbReference type="EMBL" id="GGI56759.1"/>
    </source>
</evidence>
<dbReference type="Gene3D" id="3.90.1150.170">
    <property type="match status" value="1"/>
</dbReference>
<comment type="cofactor">
    <cofactor evidence="1 6">
        <name>pyridoxal 5'-phosphate</name>
        <dbReference type="ChEBI" id="CHEBI:597326"/>
    </cofactor>
</comment>
<evidence type="ECO:0000256" key="4">
    <source>
        <dbReference type="ARBA" id="ARBA00022898"/>
    </source>
</evidence>
<dbReference type="SUPFAM" id="SSF53383">
    <property type="entry name" value="PLP-dependent transferases"/>
    <property type="match status" value="1"/>
</dbReference>
<dbReference type="InterPro" id="IPR015424">
    <property type="entry name" value="PyrdxlP-dep_Trfase"/>
</dbReference>
<dbReference type="PANTHER" id="PTHR45677">
    <property type="entry name" value="GLUTAMATE DECARBOXYLASE-RELATED"/>
    <property type="match status" value="1"/>
</dbReference>
<comment type="caution">
    <text evidence="7">The sequence shown here is derived from an EMBL/GenBank/DDBJ whole genome shotgun (WGS) entry which is preliminary data.</text>
</comment>
<dbReference type="Gene3D" id="3.40.640.10">
    <property type="entry name" value="Type I PLP-dependent aspartate aminotransferase-like (Major domain)"/>
    <property type="match status" value="1"/>
</dbReference>
<name>A0ABQ2BWE1_9FLAO</name>
<protein>
    <submittedName>
        <fullName evidence="7">Pyridoxal-dependent decarboxylase</fullName>
    </submittedName>
</protein>
<keyword evidence="5 6" id="KW-0456">Lyase</keyword>
<dbReference type="Pfam" id="PF00282">
    <property type="entry name" value="Pyridoxal_deC"/>
    <property type="match status" value="1"/>
</dbReference>
<dbReference type="PANTHER" id="PTHR45677:SF8">
    <property type="entry name" value="CYSTEINE SULFINIC ACID DECARBOXYLASE"/>
    <property type="match status" value="1"/>
</dbReference>
<evidence type="ECO:0000313" key="8">
    <source>
        <dbReference type="Proteomes" id="UP000624701"/>
    </source>
</evidence>
<dbReference type="Proteomes" id="UP000624701">
    <property type="component" value="Unassembled WGS sequence"/>
</dbReference>
<accession>A0ABQ2BWE1</accession>
<dbReference type="InterPro" id="IPR021115">
    <property type="entry name" value="Pyridoxal-P_BS"/>
</dbReference>
<comment type="similarity">
    <text evidence="2 6">Belongs to the group II decarboxylase family.</text>
</comment>
<dbReference type="PROSITE" id="PS00392">
    <property type="entry name" value="DDC_GAD_HDC_YDC"/>
    <property type="match status" value="1"/>
</dbReference>
<evidence type="ECO:0000256" key="2">
    <source>
        <dbReference type="ARBA" id="ARBA00009533"/>
    </source>
</evidence>
<keyword evidence="3" id="KW-0210">Decarboxylase</keyword>
<dbReference type="InterPro" id="IPR002129">
    <property type="entry name" value="PyrdxlP-dep_de-COase"/>
</dbReference>
<organism evidence="7 8">
    <name type="scientific">Winogradskyella haliclonae</name>
    <dbReference type="NCBI Taxonomy" id="2048558"/>
    <lineage>
        <taxon>Bacteria</taxon>
        <taxon>Pseudomonadati</taxon>
        <taxon>Bacteroidota</taxon>
        <taxon>Flavobacteriia</taxon>
        <taxon>Flavobacteriales</taxon>
        <taxon>Flavobacteriaceae</taxon>
        <taxon>Winogradskyella</taxon>
    </lineage>
</organism>
<sequence length="465" mass="51882">MRQDLKLFSELCDFLFEEEQKNPVAEPIPTSELHQKLDLKLNNEGIVDQALTSTLKSIIKSTPKTASKSFFNQLFGGRIGKAALGDLLAVMLNNSMYTYKVAGPQVGIEKEIIDNICRLSGYPENSGGTLAAGGSMTNLMALLMARDYKFPEIRTHGISQKITLYTSEASHYSASKNAILTGIGRQQVRYIKTNNRGEMSASHLESVIKNDIKEGYKPFFVNATAGTTVLGAFDDIKSISDVCKTYSLWLHVDGAYCGSVIFSKTYKHLANGLEFSDSFSLNGHKMLGTPLGCSIIVTKHKTQLHRSFSNEADYLYQTDGDDFNLGKTSLQCGRRNDALKLWTLWKSIGTNGLEHIVDHQFELAQTARDYINNHPDYTLCSYDNSISVCFNYKDIPANMLCTALYEDSQLMVGFGKFNDTEFVRMVTINTVLEKEDIINFFTTIEAYASKHLLKNVSYSATLIDK</sequence>
<evidence type="ECO:0000256" key="3">
    <source>
        <dbReference type="ARBA" id="ARBA00022793"/>
    </source>
</evidence>
<keyword evidence="8" id="KW-1185">Reference proteome</keyword>
<dbReference type="RefSeq" id="WP_188373656.1">
    <property type="nucleotide sequence ID" value="NZ_BMDQ01000001.1"/>
</dbReference>
<proteinExistence type="inferred from homology"/>